<reference evidence="1" key="1">
    <citation type="submission" date="2023-07" db="EMBL/GenBank/DDBJ databases">
        <title>Chromosome-level genome assembly of Artemia franciscana.</title>
        <authorList>
            <person name="Jo E."/>
        </authorList>
    </citation>
    <scope>NUCLEOTIDE SEQUENCE</scope>
    <source>
        <tissue evidence="1">Whole body</tissue>
    </source>
</reference>
<dbReference type="PANTHER" id="PTHR46601">
    <property type="entry name" value="ULP_PROTEASE DOMAIN-CONTAINING PROTEIN"/>
    <property type="match status" value="1"/>
</dbReference>
<sequence length="310" mass="35455">MEQQKKKSCGEICRINRKGLTEKNPDYLAKEQNKYLTKEAVSGIDCEFIWTDGPFLEFRNKFMAQFLKKLSDEHNVPFCWKYFATSHGKGVVNRIGSNPKSPVRRSVMSKGSNAKVVQSSNDFARAASRLMNKTTVSHISQEQIDQHRDSIDFWRDMAKIDNTISMDTPKSVEVNDSLAIGEWCVIKYDDEEFPGEVISKIRDEYEVSVLHRAGKKNFKWPSPAEKLLYNGDEVTKKLEGLPDTPEAWNISPELLANVSQCSLKTATHVAGKIIALKCQFDFIDTKLPHNLQNLFEKINSFLRLRINDDE</sequence>
<evidence type="ECO:0000313" key="2">
    <source>
        <dbReference type="Proteomes" id="UP001187531"/>
    </source>
</evidence>
<dbReference type="AlphaFoldDB" id="A0AA88IMT6"/>
<dbReference type="Proteomes" id="UP001187531">
    <property type="component" value="Unassembled WGS sequence"/>
</dbReference>
<evidence type="ECO:0000313" key="1">
    <source>
        <dbReference type="EMBL" id="KAK2726661.1"/>
    </source>
</evidence>
<organism evidence="1 2">
    <name type="scientific">Artemia franciscana</name>
    <name type="common">Brine shrimp</name>
    <name type="synonym">Artemia sanfranciscana</name>
    <dbReference type="NCBI Taxonomy" id="6661"/>
    <lineage>
        <taxon>Eukaryota</taxon>
        <taxon>Metazoa</taxon>
        <taxon>Ecdysozoa</taxon>
        <taxon>Arthropoda</taxon>
        <taxon>Crustacea</taxon>
        <taxon>Branchiopoda</taxon>
        <taxon>Anostraca</taxon>
        <taxon>Artemiidae</taxon>
        <taxon>Artemia</taxon>
    </lineage>
</organism>
<comment type="caution">
    <text evidence="1">The sequence shown here is derived from an EMBL/GenBank/DDBJ whole genome shotgun (WGS) entry which is preliminary data.</text>
</comment>
<dbReference type="PANTHER" id="PTHR46601:SF2">
    <property type="entry name" value="UBIQUITIN-LIKE PROTEASE FAMILY PROFILE DOMAIN-CONTAINING PROTEIN"/>
    <property type="match status" value="1"/>
</dbReference>
<accession>A0AA88IMT6</accession>
<keyword evidence="2" id="KW-1185">Reference proteome</keyword>
<name>A0AA88IMT6_ARTSF</name>
<gene>
    <name evidence="1" type="ORF">QYM36_007482</name>
</gene>
<proteinExistence type="predicted"/>
<dbReference type="EMBL" id="JAVRJZ010000001">
    <property type="protein sequence ID" value="KAK2726661.1"/>
    <property type="molecule type" value="Genomic_DNA"/>
</dbReference>
<protein>
    <submittedName>
        <fullName evidence="1">Uncharacterized protein</fullName>
    </submittedName>
</protein>